<feature type="region of interest" description="Disordered" evidence="1">
    <location>
        <begin position="178"/>
        <end position="209"/>
    </location>
</feature>
<protein>
    <submittedName>
        <fullName evidence="4">Uncharacterized protein</fullName>
    </submittedName>
</protein>
<evidence type="ECO:0000256" key="1">
    <source>
        <dbReference type="SAM" id="MobiDB-lite"/>
    </source>
</evidence>
<keyword evidence="2" id="KW-1133">Transmembrane helix</keyword>
<comment type="caution">
    <text evidence="4">The sequence shown here is derived from an EMBL/GenBank/DDBJ whole genome shotgun (WGS) entry which is preliminary data.</text>
</comment>
<feature type="signal peptide" evidence="3">
    <location>
        <begin position="1"/>
        <end position="18"/>
    </location>
</feature>
<reference evidence="4" key="1">
    <citation type="submission" date="2024-05" db="EMBL/GenBank/DDBJ databases">
        <authorList>
            <person name="Jung D.-H."/>
        </authorList>
    </citation>
    <scope>NUCLEOTIDE SEQUENCE</scope>
    <source>
        <strain evidence="4">JA-25</strain>
    </source>
</reference>
<evidence type="ECO:0000256" key="3">
    <source>
        <dbReference type="SAM" id="SignalP"/>
    </source>
</evidence>
<dbReference type="RefSeq" id="WP_166694147.1">
    <property type="nucleotide sequence ID" value="NZ_WAEL01000013.1"/>
</dbReference>
<evidence type="ECO:0000313" key="5">
    <source>
        <dbReference type="Proteomes" id="UP000606008"/>
    </source>
</evidence>
<evidence type="ECO:0000313" key="4">
    <source>
        <dbReference type="EMBL" id="NID13623.1"/>
    </source>
</evidence>
<keyword evidence="5" id="KW-1185">Reference proteome</keyword>
<feature type="compositionally biased region" description="Basic and acidic residues" evidence="1">
    <location>
        <begin position="178"/>
        <end position="194"/>
    </location>
</feature>
<name>A0ABX0QSU2_9BACT</name>
<feature type="chain" id="PRO_5045617818" evidence="3">
    <location>
        <begin position="19"/>
        <end position="273"/>
    </location>
</feature>
<keyword evidence="3" id="KW-0732">Signal</keyword>
<proteinExistence type="predicted"/>
<dbReference type="EMBL" id="WAEL01000013">
    <property type="protein sequence ID" value="NID13623.1"/>
    <property type="molecule type" value="Genomic_DNA"/>
</dbReference>
<gene>
    <name evidence="4" type="ORF">F7231_25875</name>
</gene>
<keyword evidence="2" id="KW-0812">Transmembrane</keyword>
<sequence length="273" mass="29182">MRVLTLIASLLTATFAYAQDNIVLRNGEEIPAKVLEINQTDLKYRKSANPEGPVYMAPLRDVLLIKYANGSKDSFGTTSGSLMAKPTPKSEGLSLSTTVMQPGIDGLRYKGGLFSRFYSANGQRLSNPEVKSILYTQPDALTSFEKGRSLRTWSVATAIPAVALIGAGVGLMISGEDGRGHDGMGNDYQNRDNDPTDTNTSEDNKGDGHGDGLVVGAVLTGSGVLLGATSLWLNHRATVQFRRAADHYNSRAATTLRFVPSRRGVGLGAVLTF</sequence>
<evidence type="ECO:0000256" key="2">
    <source>
        <dbReference type="SAM" id="Phobius"/>
    </source>
</evidence>
<feature type="transmembrane region" description="Helical" evidence="2">
    <location>
        <begin position="213"/>
        <end position="233"/>
    </location>
</feature>
<organism evidence="4 5">
    <name type="scientific">Fibrivirga algicola</name>
    <dbReference type="NCBI Taxonomy" id="2950420"/>
    <lineage>
        <taxon>Bacteria</taxon>
        <taxon>Pseudomonadati</taxon>
        <taxon>Bacteroidota</taxon>
        <taxon>Cytophagia</taxon>
        <taxon>Cytophagales</taxon>
        <taxon>Spirosomataceae</taxon>
        <taxon>Fibrivirga</taxon>
    </lineage>
</organism>
<dbReference type="Proteomes" id="UP000606008">
    <property type="component" value="Unassembled WGS sequence"/>
</dbReference>
<keyword evidence="2" id="KW-0472">Membrane</keyword>
<accession>A0ABX0QSU2</accession>